<dbReference type="EMBL" id="CP119075">
    <property type="protein sequence ID" value="WED65323.1"/>
    <property type="molecule type" value="Genomic_DNA"/>
</dbReference>
<gene>
    <name evidence="3" type="ORF">PXH66_00485</name>
</gene>
<dbReference type="Gene3D" id="3.30.70.100">
    <property type="match status" value="1"/>
</dbReference>
<organism evidence="3 4">
    <name type="scientific">Synoicihabitans lomoniglobus</name>
    <dbReference type="NCBI Taxonomy" id="2909285"/>
    <lineage>
        <taxon>Bacteria</taxon>
        <taxon>Pseudomonadati</taxon>
        <taxon>Verrucomicrobiota</taxon>
        <taxon>Opitutia</taxon>
        <taxon>Opitutales</taxon>
        <taxon>Opitutaceae</taxon>
        <taxon>Synoicihabitans</taxon>
    </lineage>
</organism>
<dbReference type="SUPFAM" id="SSF54909">
    <property type="entry name" value="Dimeric alpha+beta barrel"/>
    <property type="match status" value="1"/>
</dbReference>
<sequence length="140" mass="15939">MKLRLFPTLLLLASLILVPMASANHHEEAEKVFELRIYHPHEGKIEALLTRFRDHTCGIFERLGIENVGYWVETEPAEGAEPKLYYVIAHPSRQAAKDAWAKFMVDPEWKAAYADSIKDGRLVVKVDSIFMAPTDFSAIK</sequence>
<evidence type="ECO:0000313" key="3">
    <source>
        <dbReference type="EMBL" id="WED65323.1"/>
    </source>
</evidence>
<reference evidence="3" key="1">
    <citation type="submission" date="2023-03" db="EMBL/GenBank/DDBJ databases">
        <title>Lomoglobus Profundus gen. nov., sp. nov., a novel member of the phylum Verrucomicrobia, isolated from deep-marine sediment of South China Sea.</title>
        <authorList>
            <person name="Ahmad T."/>
            <person name="Ishaq S.E."/>
            <person name="Wang F."/>
        </authorList>
    </citation>
    <scope>NUCLEOTIDE SEQUENCE</scope>
    <source>
        <strain evidence="3">LMO-M01</strain>
    </source>
</reference>
<dbReference type="Pfam" id="PF07978">
    <property type="entry name" value="NIPSNAP"/>
    <property type="match status" value="1"/>
</dbReference>
<feature type="domain" description="NIPSNAP" evidence="2">
    <location>
        <begin position="33"/>
        <end position="137"/>
    </location>
</feature>
<feature type="signal peptide" evidence="1">
    <location>
        <begin position="1"/>
        <end position="23"/>
    </location>
</feature>
<dbReference type="InterPro" id="IPR011008">
    <property type="entry name" value="Dimeric_a/b-barrel"/>
</dbReference>
<keyword evidence="1" id="KW-0732">Signal</keyword>
<proteinExistence type="predicted"/>
<name>A0AAF0A0W9_9BACT</name>
<protein>
    <submittedName>
        <fullName evidence="3">NIPSNAP family protein</fullName>
    </submittedName>
</protein>
<dbReference type="InterPro" id="IPR012577">
    <property type="entry name" value="NIPSNAP"/>
</dbReference>
<dbReference type="Proteomes" id="UP001218638">
    <property type="component" value="Chromosome"/>
</dbReference>
<accession>A0AAF0A0W9</accession>
<dbReference type="AlphaFoldDB" id="A0AAF0A0W9"/>
<evidence type="ECO:0000259" key="2">
    <source>
        <dbReference type="Pfam" id="PF07978"/>
    </source>
</evidence>
<evidence type="ECO:0000313" key="4">
    <source>
        <dbReference type="Proteomes" id="UP001218638"/>
    </source>
</evidence>
<keyword evidence="4" id="KW-1185">Reference proteome</keyword>
<evidence type="ECO:0000256" key="1">
    <source>
        <dbReference type="SAM" id="SignalP"/>
    </source>
</evidence>
<dbReference type="RefSeq" id="WP_330929270.1">
    <property type="nucleotide sequence ID" value="NZ_CP119075.1"/>
</dbReference>
<dbReference type="KEGG" id="slom:PXH66_00485"/>
<feature type="chain" id="PRO_5041964345" evidence="1">
    <location>
        <begin position="24"/>
        <end position="140"/>
    </location>
</feature>